<organism evidence="2 3">
    <name type="scientific">Mycena maculata</name>
    <dbReference type="NCBI Taxonomy" id="230809"/>
    <lineage>
        <taxon>Eukaryota</taxon>
        <taxon>Fungi</taxon>
        <taxon>Dikarya</taxon>
        <taxon>Basidiomycota</taxon>
        <taxon>Agaricomycotina</taxon>
        <taxon>Agaricomycetes</taxon>
        <taxon>Agaricomycetidae</taxon>
        <taxon>Agaricales</taxon>
        <taxon>Marasmiineae</taxon>
        <taxon>Mycenaceae</taxon>
        <taxon>Mycena</taxon>
    </lineage>
</organism>
<evidence type="ECO:0000313" key="2">
    <source>
        <dbReference type="EMBL" id="KAJ7772004.1"/>
    </source>
</evidence>
<name>A0AAD7NRC3_9AGAR</name>
<dbReference type="AlphaFoldDB" id="A0AAD7NRC3"/>
<dbReference type="EMBL" id="JARJLG010000020">
    <property type="protein sequence ID" value="KAJ7772004.1"/>
    <property type="molecule type" value="Genomic_DNA"/>
</dbReference>
<keyword evidence="3" id="KW-1185">Reference proteome</keyword>
<protein>
    <submittedName>
        <fullName evidence="2">Uncharacterized protein</fullName>
    </submittedName>
</protein>
<evidence type="ECO:0000256" key="1">
    <source>
        <dbReference type="SAM" id="MobiDB-lite"/>
    </source>
</evidence>
<accession>A0AAD7NRC3</accession>
<feature type="region of interest" description="Disordered" evidence="1">
    <location>
        <begin position="331"/>
        <end position="412"/>
    </location>
</feature>
<proteinExistence type="predicted"/>
<comment type="caution">
    <text evidence="2">The sequence shown here is derived from an EMBL/GenBank/DDBJ whole genome shotgun (WGS) entry which is preliminary data.</text>
</comment>
<sequence length="496" mass="54573">MSYAVNFTPTDLTKMIRCDRPECGVKFFPAGTEMKYMHPQKDGQVGRTVCPPCYHYYKEKIDTMKRDEPDAAVPARSNPAPMGLLNPDVRKEVSCSQRGESTLPVQHIGQALLPYGTSMPPPPLPPMPINYSGIYHQAPSFSNRPSIYLPGHSYGPSPLTRPPPIPQAQGYTSAHPKHAEMTCIMQQNVYAGHASGGHNISIKVSLVHLPPGKSQPVQISNITETIGDIPVHITTEQLKDQLCTILESRWNKYSPHMPLPKDLLVLRHAHTDRKWVILTPGNPGIASLFYKPPRKTGLPPVFKTGVYSTFLELPNDVLEEVHDLGEQVEFKHPLPTHGSSASTSHTETQRTSQKRSYSTRSIRTHSKGKATATTILKSPTPPRQSPEQDSDTESTQFDDPVTPPSKHACLIGNTTSPDKVLLQKALLAQTSVNTSGVSNFFSTTIIDILIFPIEARSVDDLLQSPTWDSALGTPFSVGGRAAQSHIHFHGQGRYAE</sequence>
<gene>
    <name evidence="2" type="ORF">DFH07DRAFT_768117</name>
</gene>
<feature type="compositionally biased region" description="Polar residues" evidence="1">
    <location>
        <begin position="337"/>
        <end position="361"/>
    </location>
</feature>
<reference evidence="2" key="1">
    <citation type="submission" date="2023-03" db="EMBL/GenBank/DDBJ databases">
        <title>Massive genome expansion in bonnet fungi (Mycena s.s.) driven by repeated elements and novel gene families across ecological guilds.</title>
        <authorList>
            <consortium name="Lawrence Berkeley National Laboratory"/>
            <person name="Harder C.B."/>
            <person name="Miyauchi S."/>
            <person name="Viragh M."/>
            <person name="Kuo A."/>
            <person name="Thoen E."/>
            <person name="Andreopoulos B."/>
            <person name="Lu D."/>
            <person name="Skrede I."/>
            <person name="Drula E."/>
            <person name="Henrissat B."/>
            <person name="Morin E."/>
            <person name="Kohler A."/>
            <person name="Barry K."/>
            <person name="LaButti K."/>
            <person name="Morin E."/>
            <person name="Salamov A."/>
            <person name="Lipzen A."/>
            <person name="Mereny Z."/>
            <person name="Hegedus B."/>
            <person name="Baldrian P."/>
            <person name="Stursova M."/>
            <person name="Weitz H."/>
            <person name="Taylor A."/>
            <person name="Grigoriev I.V."/>
            <person name="Nagy L.G."/>
            <person name="Martin F."/>
            <person name="Kauserud H."/>
        </authorList>
    </citation>
    <scope>NUCLEOTIDE SEQUENCE</scope>
    <source>
        <strain evidence="2">CBHHK188m</strain>
    </source>
</reference>
<dbReference type="Proteomes" id="UP001215280">
    <property type="component" value="Unassembled WGS sequence"/>
</dbReference>
<evidence type="ECO:0000313" key="3">
    <source>
        <dbReference type="Proteomes" id="UP001215280"/>
    </source>
</evidence>